<accession>A0A507QNF5</accession>
<dbReference type="EMBL" id="VIFY01000170">
    <property type="protein sequence ID" value="TQB69141.1"/>
    <property type="molecule type" value="Genomic_DNA"/>
</dbReference>
<organism evidence="2 3">
    <name type="scientific">Monascus purpureus</name>
    <name type="common">Red mold</name>
    <name type="synonym">Monascus anka</name>
    <dbReference type="NCBI Taxonomy" id="5098"/>
    <lineage>
        <taxon>Eukaryota</taxon>
        <taxon>Fungi</taxon>
        <taxon>Dikarya</taxon>
        <taxon>Ascomycota</taxon>
        <taxon>Pezizomycotina</taxon>
        <taxon>Eurotiomycetes</taxon>
        <taxon>Eurotiomycetidae</taxon>
        <taxon>Eurotiales</taxon>
        <taxon>Aspergillaceae</taxon>
        <taxon>Monascus</taxon>
    </lineage>
</organism>
<comment type="caution">
    <text evidence="2">The sequence shown here is derived from an EMBL/GenBank/DDBJ whole genome shotgun (WGS) entry which is preliminary data.</text>
</comment>
<dbReference type="PANTHER" id="PTHR21310">
    <property type="entry name" value="AMINOGLYCOSIDE PHOSPHOTRANSFERASE-RELATED-RELATED"/>
    <property type="match status" value="1"/>
</dbReference>
<dbReference type="InterPro" id="IPR011009">
    <property type="entry name" value="Kinase-like_dom_sf"/>
</dbReference>
<dbReference type="SUPFAM" id="SSF56112">
    <property type="entry name" value="Protein kinase-like (PK-like)"/>
    <property type="match status" value="1"/>
</dbReference>
<dbReference type="PANTHER" id="PTHR21310:SF39">
    <property type="entry name" value="AMINOGLYCOSIDE PHOSPHOTRANSFERASE DOMAIN-CONTAINING PROTEIN"/>
    <property type="match status" value="1"/>
</dbReference>
<keyword evidence="3" id="KW-1185">Reference proteome</keyword>
<dbReference type="Gene3D" id="3.90.1200.10">
    <property type="match status" value="1"/>
</dbReference>
<feature type="domain" description="Aminoglycoside phosphotransferase" evidence="1">
    <location>
        <begin position="39"/>
        <end position="211"/>
    </location>
</feature>
<dbReference type="Pfam" id="PF01636">
    <property type="entry name" value="APH"/>
    <property type="match status" value="1"/>
</dbReference>
<dbReference type="Proteomes" id="UP000319663">
    <property type="component" value="Unassembled WGS sequence"/>
</dbReference>
<evidence type="ECO:0000313" key="2">
    <source>
        <dbReference type="EMBL" id="TQB69141.1"/>
    </source>
</evidence>
<dbReference type="OrthoDB" id="3250044at2759"/>
<reference evidence="2 3" key="1">
    <citation type="submission" date="2019-06" db="EMBL/GenBank/DDBJ databases">
        <title>Wine fermentation using esterase from Monascus purpureus.</title>
        <authorList>
            <person name="Geng C."/>
            <person name="Zhang Y."/>
        </authorList>
    </citation>
    <scope>NUCLEOTIDE SEQUENCE [LARGE SCALE GENOMIC DNA]</scope>
    <source>
        <strain evidence="2">HQ1</strain>
    </source>
</reference>
<dbReference type="InterPro" id="IPR051678">
    <property type="entry name" value="AGP_Transferase"/>
</dbReference>
<protein>
    <recommendedName>
        <fullName evidence="1">Aminoglycoside phosphotransferase domain-containing protein</fullName>
    </recommendedName>
</protein>
<dbReference type="STRING" id="5098.A0A507QNF5"/>
<dbReference type="AlphaFoldDB" id="A0A507QNF5"/>
<gene>
    <name evidence="2" type="ORF">MPDQ_002324</name>
</gene>
<dbReference type="InterPro" id="IPR002575">
    <property type="entry name" value="Aminoglycoside_PTrfase"/>
</dbReference>
<name>A0A507QNF5_MONPU</name>
<evidence type="ECO:0000259" key="1">
    <source>
        <dbReference type="Pfam" id="PF01636"/>
    </source>
</evidence>
<evidence type="ECO:0000313" key="3">
    <source>
        <dbReference type="Proteomes" id="UP000319663"/>
    </source>
</evidence>
<sequence>MVLPPNFQASVIASCANALQCNVVSQHGKRIIRISDHQVVKWGPDVTQEEAENQKIAYELVDSRIVRVPRVYAFFSDERGWGYIVMEFIKGRVVDPLEDVKAIEKVAGVLDHFATLEHTIPGSLCRGFCRGLLFPETEDLVFDSLDDMEKWFNSRLFEHNPKLSFQNCKLVLCHLDIAPRNILWQEDGSLCLVDWASAGYYPRLFEFCAQWVVEGKDGSFNSILLNSMSPLSDKEIGQKEAILCAWRNIQKYPFQSKTLKEYQVTSRNSTDLIPVPPPPMPEYPPDWNEQNQRITFGSTRPASTASLSSPIRAKKHNRLHNRLGHHLRAILCTKSSKVV</sequence>
<proteinExistence type="predicted"/>